<evidence type="ECO:0000313" key="4">
    <source>
        <dbReference type="Proteomes" id="UP000198870"/>
    </source>
</evidence>
<sequence>MTQNSQELSLDRTGTGHRVRIKQLNGGRHFISRATGIGFTPGALVVVLQNYKVGPLIVYLRDTQVAIGRGEARKIIVGKEPTSCRI</sequence>
<dbReference type="SMART" id="SM00899">
    <property type="entry name" value="FeoA"/>
    <property type="match status" value="1"/>
</dbReference>
<dbReference type="EMBL" id="FMUX01000013">
    <property type="protein sequence ID" value="SCY60365.1"/>
    <property type="molecule type" value="Genomic_DNA"/>
</dbReference>
<name>A0A1G5H8Z8_9BACT</name>
<feature type="domain" description="Ferrous iron transporter FeoA-like" evidence="2">
    <location>
        <begin position="8"/>
        <end position="79"/>
    </location>
</feature>
<accession>A0A1G5H8Z8</accession>
<dbReference type="RefSeq" id="WP_092212177.1">
    <property type="nucleotide sequence ID" value="NZ_FMUX01000013.1"/>
</dbReference>
<dbReference type="PANTHER" id="PTHR43151">
    <property type="entry name" value="FEOA FAMILY PROTEIN"/>
    <property type="match status" value="1"/>
</dbReference>
<proteinExistence type="predicted"/>
<protein>
    <submittedName>
        <fullName evidence="3">Ferrous iron transport protein A</fullName>
    </submittedName>
</protein>
<dbReference type="STRING" id="419481.SAMN05216233_11329"/>
<dbReference type="InterPro" id="IPR053184">
    <property type="entry name" value="FeoA-like"/>
</dbReference>
<dbReference type="PANTHER" id="PTHR43151:SF2">
    <property type="entry name" value="FE(2+) TRANSPORT PROTEIN A-RELATED"/>
    <property type="match status" value="1"/>
</dbReference>
<keyword evidence="4" id="KW-1185">Reference proteome</keyword>
<dbReference type="InterPro" id="IPR008988">
    <property type="entry name" value="Transcriptional_repressor_C"/>
</dbReference>
<dbReference type="AlphaFoldDB" id="A0A1G5H8Z8"/>
<reference evidence="3 4" key="1">
    <citation type="submission" date="2016-10" db="EMBL/GenBank/DDBJ databases">
        <authorList>
            <person name="de Groot N.N."/>
        </authorList>
    </citation>
    <scope>NUCLEOTIDE SEQUENCE [LARGE SCALE GENOMIC DNA]</scope>
    <source>
        <strain evidence="3 4">AA1</strain>
    </source>
</reference>
<evidence type="ECO:0000313" key="3">
    <source>
        <dbReference type="EMBL" id="SCY60365.1"/>
    </source>
</evidence>
<dbReference type="SUPFAM" id="SSF50037">
    <property type="entry name" value="C-terminal domain of transcriptional repressors"/>
    <property type="match status" value="1"/>
</dbReference>
<dbReference type="Pfam" id="PF04023">
    <property type="entry name" value="FeoA"/>
    <property type="match status" value="1"/>
</dbReference>
<gene>
    <name evidence="3" type="ORF">SAMN05216233_11329</name>
</gene>
<evidence type="ECO:0000259" key="2">
    <source>
        <dbReference type="SMART" id="SM00899"/>
    </source>
</evidence>
<keyword evidence="1" id="KW-0408">Iron</keyword>
<dbReference type="Proteomes" id="UP000198870">
    <property type="component" value="Unassembled WGS sequence"/>
</dbReference>
<dbReference type="InterPro" id="IPR038157">
    <property type="entry name" value="FeoA_core_dom"/>
</dbReference>
<evidence type="ECO:0000256" key="1">
    <source>
        <dbReference type="ARBA" id="ARBA00023004"/>
    </source>
</evidence>
<dbReference type="GO" id="GO:0046914">
    <property type="term" value="F:transition metal ion binding"/>
    <property type="evidence" value="ECO:0007669"/>
    <property type="project" value="InterPro"/>
</dbReference>
<organism evidence="3 4">
    <name type="scientific">Desulfoluna spongiiphila</name>
    <dbReference type="NCBI Taxonomy" id="419481"/>
    <lineage>
        <taxon>Bacteria</taxon>
        <taxon>Pseudomonadati</taxon>
        <taxon>Thermodesulfobacteriota</taxon>
        <taxon>Desulfobacteria</taxon>
        <taxon>Desulfobacterales</taxon>
        <taxon>Desulfolunaceae</taxon>
        <taxon>Desulfoluna</taxon>
    </lineage>
</organism>
<dbReference type="InterPro" id="IPR007167">
    <property type="entry name" value="Fe-transptr_FeoA-like"/>
</dbReference>
<dbReference type="Gene3D" id="2.30.30.90">
    <property type="match status" value="1"/>
</dbReference>
<dbReference type="OrthoDB" id="5526410at2"/>